<evidence type="ECO:0000259" key="4">
    <source>
        <dbReference type="Pfam" id="PF14381"/>
    </source>
</evidence>
<accession>A0AAJ7WT51</accession>
<evidence type="ECO:0000313" key="6">
    <source>
        <dbReference type="RefSeq" id="XP_032807728.1"/>
    </source>
</evidence>
<dbReference type="InterPro" id="IPR016024">
    <property type="entry name" value="ARM-type_fold"/>
</dbReference>
<protein>
    <submittedName>
        <fullName evidence="6">Armadillo repeat-containing protein 3 isoform X1</fullName>
    </submittedName>
</protein>
<gene>
    <name evidence="6" type="primary">ARMC3</name>
</gene>
<keyword evidence="5" id="KW-1185">Reference proteome</keyword>
<feature type="repeat" description="ARM" evidence="2">
    <location>
        <begin position="150"/>
        <end position="192"/>
    </location>
</feature>
<dbReference type="SMART" id="SM00185">
    <property type="entry name" value="ARM"/>
    <property type="match status" value="6"/>
</dbReference>
<dbReference type="Pfam" id="PF14381">
    <property type="entry name" value="EDR1_CTR1_ARMC3_pept"/>
    <property type="match status" value="1"/>
</dbReference>
<dbReference type="PROSITE" id="PS50176">
    <property type="entry name" value="ARM_REPEAT"/>
    <property type="match status" value="2"/>
</dbReference>
<dbReference type="PANTHER" id="PTHR46618">
    <property type="entry name" value="ARMADILLO REPEAT-CONTAINING PROTEIN 3"/>
    <property type="match status" value="1"/>
</dbReference>
<proteinExistence type="predicted"/>
<evidence type="ECO:0000313" key="5">
    <source>
        <dbReference type="Proteomes" id="UP001318040"/>
    </source>
</evidence>
<dbReference type="CTD" id="219681"/>
<evidence type="ECO:0000256" key="3">
    <source>
        <dbReference type="SAM" id="MobiDB-lite"/>
    </source>
</evidence>
<evidence type="ECO:0000256" key="1">
    <source>
        <dbReference type="ARBA" id="ARBA00022737"/>
    </source>
</evidence>
<name>A0AAJ7WT51_PETMA</name>
<feature type="repeat" description="ARM" evidence="2">
    <location>
        <begin position="357"/>
        <end position="385"/>
    </location>
</feature>
<dbReference type="SUPFAM" id="SSF48371">
    <property type="entry name" value="ARM repeat"/>
    <property type="match status" value="2"/>
</dbReference>
<evidence type="ECO:0000256" key="2">
    <source>
        <dbReference type="PROSITE-ProRule" id="PRU00259"/>
    </source>
</evidence>
<dbReference type="Gene3D" id="1.25.10.10">
    <property type="entry name" value="Leucine-rich Repeat Variant"/>
    <property type="match status" value="2"/>
</dbReference>
<dbReference type="GeneID" id="116941122"/>
<dbReference type="KEGG" id="pmrn:116941122"/>
<organism evidence="5 6">
    <name type="scientific">Petromyzon marinus</name>
    <name type="common">Sea lamprey</name>
    <dbReference type="NCBI Taxonomy" id="7757"/>
    <lineage>
        <taxon>Eukaryota</taxon>
        <taxon>Metazoa</taxon>
        <taxon>Chordata</taxon>
        <taxon>Craniata</taxon>
        <taxon>Vertebrata</taxon>
        <taxon>Cyclostomata</taxon>
        <taxon>Hyperoartia</taxon>
        <taxon>Petromyzontiformes</taxon>
        <taxon>Petromyzontidae</taxon>
        <taxon>Petromyzon</taxon>
    </lineage>
</organism>
<dbReference type="InterPro" id="IPR052441">
    <property type="entry name" value="Armadillo-Ser/Thr_Kinase"/>
</dbReference>
<dbReference type="PANTHER" id="PTHR46618:SF1">
    <property type="entry name" value="ARMADILLO REPEAT-CONTAINING PROTEIN 3"/>
    <property type="match status" value="1"/>
</dbReference>
<feature type="region of interest" description="Disordered" evidence="3">
    <location>
        <begin position="621"/>
        <end position="674"/>
    </location>
</feature>
<dbReference type="InterPro" id="IPR011989">
    <property type="entry name" value="ARM-like"/>
</dbReference>
<sequence>MGKKVKKSAEGPPKDAFEPLPIESHSVATVVLMLRSPEPDVLAKACDALHRFAGKCEGNRAMLMDLGVVEPLASLLTQDDKTVRRNAIVTLGTLASNVAVRKILLNADVVSPVLKLLSPEEEVVCHEYGSLVLACLAQEFNGKAGVVAQGGTACLVRLLTSPDPDVQKNAVECLSLLAQDTEGRLALHASHAVPPLLDLLASEFPVIQKLALDTLVAVARDGEGRGALRQGLDRVVGILSQKEWMDLHAQALQVFTLCLGDVETMRQAQGSGTLETMLSFVTASSQPDLQSHATRALAHMAGSDESWGILHEQGVEAVMVALLGSAAGGDAVRSAAAHAVAAMSQRQAGAIAIHSHGGTAQLVRLLSSESADVRETAVLALANLTSTLPDTCGTAAEGVEALLGLLAAGRLAVQAGAKTSPAAHAAVVLANLAGLEHLVPGLLASGAVEAIAALLSSPNPQLQGKAALALAGLMCSAEARAQLRIVGGLAPLVQMLDSDTVEIRRTACWVVFLCAADEPTAMEICRLGGLEMLQRLNESETRRSRFSETALARVLDSNLPLKYSRTGRLSAHNTIADGFYDAGPLRQSEHRRSLEELARTGPSRNRAVLLVNTAPAEQLNVVDPLVEKPPDPAASGRVSSLQAKGSKTPSKTKTKGRKEEERAPEEEAPGPAMRMEGATIEQPPWQLPPDPELRVFVEEAIRAVLPLACPRLQAATLARLVSDRMGGPVERDSLSDFSWELHVSQLKNELQSNLIPLGRIQRGVQPHRALLFKVVADRLGVPCSLVRGPYNHAWNELLLPPAPPQPAVPADGLSHPASNGPLLLPPQLHVVDLIHNVGALLHADSAEASNYTHL</sequence>
<dbReference type="RefSeq" id="XP_032807728.1">
    <property type="nucleotide sequence ID" value="XM_032951837.1"/>
</dbReference>
<dbReference type="InterPro" id="IPR055164">
    <property type="entry name" value="EDR1/CTR1/ARMC3-like_pept-like"/>
</dbReference>
<reference evidence="6" key="1">
    <citation type="submission" date="2025-08" db="UniProtKB">
        <authorList>
            <consortium name="RefSeq"/>
        </authorList>
    </citation>
    <scope>IDENTIFICATION</scope>
    <source>
        <tissue evidence="6">Sperm</tissue>
    </source>
</reference>
<feature type="domain" description="EDR1/CTR1/ARMC3-like peptidase-like" evidence="4">
    <location>
        <begin position="690"/>
        <end position="790"/>
    </location>
</feature>
<keyword evidence="1" id="KW-0677">Repeat</keyword>
<dbReference type="Pfam" id="PF00514">
    <property type="entry name" value="Arm"/>
    <property type="match status" value="4"/>
</dbReference>
<dbReference type="AlphaFoldDB" id="A0AAJ7WT51"/>
<dbReference type="Proteomes" id="UP001318040">
    <property type="component" value="Chromosome 10"/>
</dbReference>
<dbReference type="InterPro" id="IPR000225">
    <property type="entry name" value="Armadillo"/>
</dbReference>